<evidence type="ECO:0000313" key="3">
    <source>
        <dbReference type="Proteomes" id="UP000515163"/>
    </source>
</evidence>
<feature type="region of interest" description="Disordered" evidence="2">
    <location>
        <begin position="209"/>
        <end position="280"/>
    </location>
</feature>
<evidence type="ECO:0000313" key="4">
    <source>
        <dbReference type="RefSeq" id="XP_031554559.1"/>
    </source>
</evidence>
<accession>A0A6P8HDR2</accession>
<dbReference type="InParanoid" id="A0A6P8HDR2"/>
<dbReference type="AlphaFoldDB" id="A0A6P8HDR2"/>
<organism evidence="3 4">
    <name type="scientific">Actinia tenebrosa</name>
    <name type="common">Australian red waratah sea anemone</name>
    <dbReference type="NCBI Taxonomy" id="6105"/>
    <lineage>
        <taxon>Eukaryota</taxon>
        <taxon>Metazoa</taxon>
        <taxon>Cnidaria</taxon>
        <taxon>Anthozoa</taxon>
        <taxon>Hexacorallia</taxon>
        <taxon>Actiniaria</taxon>
        <taxon>Actiniidae</taxon>
        <taxon>Actinia</taxon>
    </lineage>
</organism>
<dbReference type="Proteomes" id="UP000515163">
    <property type="component" value="Unplaced"/>
</dbReference>
<feature type="compositionally biased region" description="Low complexity" evidence="2">
    <location>
        <begin position="238"/>
        <end position="263"/>
    </location>
</feature>
<keyword evidence="3" id="KW-1185">Reference proteome</keyword>
<proteinExistence type="inferred from homology"/>
<feature type="compositionally biased region" description="Basic and acidic residues" evidence="2">
    <location>
        <begin position="52"/>
        <end position="67"/>
    </location>
</feature>
<dbReference type="PANTHER" id="PTHR23035:SF1">
    <property type="entry name" value="CILIA- AND FLAGELLA-ASSOCIATED PROTEIN 97"/>
    <property type="match status" value="1"/>
</dbReference>
<feature type="compositionally biased region" description="Low complexity" evidence="2">
    <location>
        <begin position="90"/>
        <end position="109"/>
    </location>
</feature>
<dbReference type="Pfam" id="PF13879">
    <property type="entry name" value="Hmw_CFAP97"/>
    <property type="match status" value="1"/>
</dbReference>
<protein>
    <submittedName>
        <fullName evidence="4">Cilia- and flagella-associated protein 97-like</fullName>
    </submittedName>
</protein>
<sequence length="280" mass="31997">MAEYKGRECAGEDFDERNHVDGLKREHFLKPDSDQIDLNLLLKAVLDISEKLDRDKEKENYGDREKPSTSTQHETTSFKEGTVEFDRHSLASSSRSRPRSNYRYSGPRRAAPPERKNLSFSNNKVMDIDRENQRLLQKITSSRVRPKSAVASSKKTFVEPMRVQTAAEVNRTRFQKRVDEDNQKFLQRLQSVKPTKSLSKEYLSKEADAQKNYMTSRARPSSAGSTISRRSRMTHAGSASSLMSSDSASVASSRVSRASSASWRSRKRKEFPKPVWEPGW</sequence>
<name>A0A6P8HDR2_ACTTE</name>
<comment type="similarity">
    <text evidence="1">Belongs to the CFAP97 family.</text>
</comment>
<dbReference type="KEGG" id="aten:116291526"/>
<dbReference type="InterPro" id="IPR038791">
    <property type="entry name" value="Cfap97/Hemingway"/>
</dbReference>
<feature type="compositionally biased region" description="Polar residues" evidence="2">
    <location>
        <begin position="212"/>
        <end position="228"/>
    </location>
</feature>
<gene>
    <name evidence="4" type="primary">LOC116291526</name>
</gene>
<evidence type="ECO:0000256" key="2">
    <source>
        <dbReference type="SAM" id="MobiDB-lite"/>
    </source>
</evidence>
<dbReference type="InterPro" id="IPR029488">
    <property type="entry name" value="Hmw/CFAP97"/>
</dbReference>
<dbReference type="OrthoDB" id="515313at2759"/>
<evidence type="ECO:0000256" key="1">
    <source>
        <dbReference type="ARBA" id="ARBA00008315"/>
    </source>
</evidence>
<dbReference type="GO" id="GO:0007283">
    <property type="term" value="P:spermatogenesis"/>
    <property type="evidence" value="ECO:0007669"/>
    <property type="project" value="TreeGrafter"/>
</dbReference>
<dbReference type="PANTHER" id="PTHR23035">
    <property type="entry name" value="CILIA- AND FLAGELLA-ASSOCIATED PROTEIN 97-RELATED"/>
    <property type="match status" value="1"/>
</dbReference>
<dbReference type="RefSeq" id="XP_031554559.1">
    <property type="nucleotide sequence ID" value="XM_031698699.1"/>
</dbReference>
<feature type="region of interest" description="Disordered" evidence="2">
    <location>
        <begin position="52"/>
        <end position="123"/>
    </location>
</feature>
<feature type="compositionally biased region" description="Polar residues" evidence="2">
    <location>
        <begin position="68"/>
        <end position="79"/>
    </location>
</feature>
<reference evidence="4" key="1">
    <citation type="submission" date="2025-08" db="UniProtKB">
        <authorList>
            <consortium name="RefSeq"/>
        </authorList>
    </citation>
    <scope>IDENTIFICATION</scope>
</reference>
<dbReference type="GeneID" id="116291526"/>